<dbReference type="SUPFAM" id="SSF90123">
    <property type="entry name" value="ABC transporter transmembrane region"/>
    <property type="match status" value="1"/>
</dbReference>
<dbReference type="PROSITE" id="PS50929">
    <property type="entry name" value="ABC_TM1F"/>
    <property type="match status" value="1"/>
</dbReference>
<dbReference type="Gene3D" id="3.40.50.300">
    <property type="entry name" value="P-loop containing nucleotide triphosphate hydrolases"/>
    <property type="match status" value="1"/>
</dbReference>
<keyword evidence="5 11" id="KW-0067">ATP-binding</keyword>
<dbReference type="EMBL" id="CXST01000001">
    <property type="protein sequence ID" value="CTQ43771.1"/>
    <property type="molecule type" value="Genomic_DNA"/>
</dbReference>
<evidence type="ECO:0000313" key="11">
    <source>
        <dbReference type="EMBL" id="CTQ43771.1"/>
    </source>
</evidence>
<dbReference type="InterPro" id="IPR003593">
    <property type="entry name" value="AAA+_ATPase"/>
</dbReference>
<dbReference type="InterPro" id="IPR027417">
    <property type="entry name" value="P-loop_NTPase"/>
</dbReference>
<feature type="transmembrane region" description="Helical" evidence="8">
    <location>
        <begin position="21"/>
        <end position="44"/>
    </location>
</feature>
<sequence>MVEKTTPDAIDPFRLIREARVTFATGLAAAALLSGFITLLQMIVPLFMLQVHDRVLNSQSLDTLTMLLIIACGGLMLFAILEFIRSQIFQVMGSELVRRLNLTAIEAGVKSSLEKGGGMASEVLRDLNDLRTFITSNAISAPLEAMWVPLFLIVLFALHPLYGLLAVVSAITLIGLNLLSDMTTRSLLKEANTANLQNVATIASTLRHAETIEAMGLMPALTRRWRKGQLHATELMAMGSRRGKAIHALTRSLRFGMQIAVLALGADLVIKGEVTAGTMIAASILMGRLLTPFDNLTENWRQWVFASTAWGRVREVLENHSSLRQTVPTPPSQGSLKIDKLVYAPPNAPVPVIKGISFTLEPGEVLGIVGPSAAGKSTLARLLVGVLQPTTGGVFLDGHNAYLWERASFGAMVGYLPQSVSLLDGTVRDNISRMYDADPQMVIDAARAAGVHEMIGRMPLGYDTPVGDNRYTLSGGQKQRVALARALFGRPRLLVLDEPNANLDTEGEVALLRAISQAKEDNAIVIVIAHRPAIMEAADKILVLEDGRIGQFGDRTDVVSSISRRLPAPAAPRALPTSGEVA</sequence>
<dbReference type="AlphaFoldDB" id="A0A0M6Y444"/>
<evidence type="ECO:0000259" key="9">
    <source>
        <dbReference type="PROSITE" id="PS50893"/>
    </source>
</evidence>
<protein>
    <submittedName>
        <fullName evidence="11">Type I secretion system ATP-binding protein PrsD</fullName>
    </submittedName>
</protein>
<comment type="subcellular location">
    <subcellularLocation>
        <location evidence="1">Cell membrane</location>
        <topology evidence="1">Multi-pass membrane protein</topology>
    </subcellularLocation>
</comment>
<keyword evidence="4" id="KW-0547">Nucleotide-binding</keyword>
<dbReference type="Pfam" id="PF00005">
    <property type="entry name" value="ABC_tran"/>
    <property type="match status" value="1"/>
</dbReference>
<evidence type="ECO:0000256" key="4">
    <source>
        <dbReference type="ARBA" id="ARBA00022741"/>
    </source>
</evidence>
<gene>
    <name evidence="11" type="primary">prsD_2</name>
    <name evidence="11" type="ORF">LAL4801_02213</name>
</gene>
<accession>A0A0M6Y444</accession>
<dbReference type="Proteomes" id="UP000048926">
    <property type="component" value="Unassembled WGS sequence"/>
</dbReference>
<feature type="transmembrane region" description="Helical" evidence="8">
    <location>
        <begin position="64"/>
        <end position="84"/>
    </location>
</feature>
<dbReference type="InterPro" id="IPR017871">
    <property type="entry name" value="ABC_transporter-like_CS"/>
</dbReference>
<dbReference type="InterPro" id="IPR010128">
    <property type="entry name" value="ATPase_T1SS_PrtD-like"/>
</dbReference>
<dbReference type="GO" id="GO:0030256">
    <property type="term" value="C:type I protein secretion system complex"/>
    <property type="evidence" value="ECO:0007669"/>
    <property type="project" value="InterPro"/>
</dbReference>
<dbReference type="Gene3D" id="1.20.1560.10">
    <property type="entry name" value="ABC transporter type 1, transmembrane domain"/>
    <property type="match status" value="1"/>
</dbReference>
<dbReference type="STRING" id="187304.B0E33_18410"/>
<dbReference type="GO" id="GO:0015421">
    <property type="term" value="F:ABC-type oligopeptide transporter activity"/>
    <property type="evidence" value="ECO:0007669"/>
    <property type="project" value="TreeGrafter"/>
</dbReference>
<dbReference type="GO" id="GO:0005524">
    <property type="term" value="F:ATP binding"/>
    <property type="evidence" value="ECO:0007669"/>
    <property type="project" value="UniProtKB-KW"/>
</dbReference>
<dbReference type="SUPFAM" id="SSF52540">
    <property type="entry name" value="P-loop containing nucleoside triphosphate hydrolases"/>
    <property type="match status" value="1"/>
</dbReference>
<dbReference type="SMART" id="SM00382">
    <property type="entry name" value="AAA"/>
    <property type="match status" value="1"/>
</dbReference>
<dbReference type="InterPro" id="IPR003439">
    <property type="entry name" value="ABC_transporter-like_ATP-bd"/>
</dbReference>
<reference evidence="12" key="1">
    <citation type="submission" date="2015-07" db="EMBL/GenBank/DDBJ databases">
        <authorList>
            <person name="Rodrigo-Torres Lidia"/>
            <person name="Arahal R.David."/>
        </authorList>
    </citation>
    <scope>NUCLEOTIDE SEQUENCE [LARGE SCALE GENOMIC DNA]</scope>
    <source>
        <strain evidence="12">CECT 4801</strain>
    </source>
</reference>
<keyword evidence="6 8" id="KW-1133">Transmembrane helix</keyword>
<evidence type="ECO:0000256" key="5">
    <source>
        <dbReference type="ARBA" id="ARBA00022840"/>
    </source>
</evidence>
<evidence type="ECO:0000256" key="7">
    <source>
        <dbReference type="ARBA" id="ARBA00023136"/>
    </source>
</evidence>
<dbReference type="Pfam" id="PF00664">
    <property type="entry name" value="ABC_membrane"/>
    <property type="match status" value="1"/>
</dbReference>
<dbReference type="PANTHER" id="PTHR43394:SF1">
    <property type="entry name" value="ATP-BINDING CASSETTE SUB-FAMILY B MEMBER 10, MITOCHONDRIAL"/>
    <property type="match status" value="1"/>
</dbReference>
<proteinExistence type="inferred from homology"/>
<dbReference type="GO" id="GO:0030253">
    <property type="term" value="P:protein secretion by the type I secretion system"/>
    <property type="evidence" value="ECO:0007669"/>
    <property type="project" value="InterPro"/>
</dbReference>
<keyword evidence="12" id="KW-1185">Reference proteome</keyword>
<evidence type="ECO:0000256" key="3">
    <source>
        <dbReference type="ARBA" id="ARBA00022692"/>
    </source>
</evidence>
<dbReference type="GO" id="GO:0016887">
    <property type="term" value="F:ATP hydrolysis activity"/>
    <property type="evidence" value="ECO:0007669"/>
    <property type="project" value="InterPro"/>
</dbReference>
<comment type="similarity">
    <text evidence="2">Belongs to the ABC transporter superfamily.</text>
</comment>
<dbReference type="InterPro" id="IPR011527">
    <property type="entry name" value="ABC1_TM_dom"/>
</dbReference>
<dbReference type="PROSITE" id="PS00211">
    <property type="entry name" value="ABC_TRANSPORTER_1"/>
    <property type="match status" value="1"/>
</dbReference>
<dbReference type="GO" id="GO:0005886">
    <property type="term" value="C:plasma membrane"/>
    <property type="evidence" value="ECO:0007669"/>
    <property type="project" value="UniProtKB-SubCell"/>
</dbReference>
<dbReference type="NCBIfam" id="TIGR01842">
    <property type="entry name" value="type_I_sec_PrtD"/>
    <property type="match status" value="1"/>
</dbReference>
<dbReference type="PANTHER" id="PTHR43394">
    <property type="entry name" value="ATP-DEPENDENT PERMEASE MDL1, MITOCHONDRIAL"/>
    <property type="match status" value="1"/>
</dbReference>
<name>A0A0M6Y444_9HYPH</name>
<dbReference type="InterPro" id="IPR039421">
    <property type="entry name" value="Type_1_exporter"/>
</dbReference>
<evidence type="ECO:0000259" key="10">
    <source>
        <dbReference type="PROSITE" id="PS50929"/>
    </source>
</evidence>
<keyword evidence="3 8" id="KW-0812">Transmembrane</keyword>
<evidence type="ECO:0000256" key="8">
    <source>
        <dbReference type="SAM" id="Phobius"/>
    </source>
</evidence>
<feature type="domain" description="ABC transmembrane type-1" evidence="10">
    <location>
        <begin position="28"/>
        <end position="303"/>
    </location>
</feature>
<feature type="domain" description="ABC transporter" evidence="9">
    <location>
        <begin position="336"/>
        <end position="571"/>
    </location>
</feature>
<dbReference type="PROSITE" id="PS50893">
    <property type="entry name" value="ABC_TRANSPORTER_2"/>
    <property type="match status" value="1"/>
</dbReference>
<dbReference type="InterPro" id="IPR036640">
    <property type="entry name" value="ABC1_TM_sf"/>
</dbReference>
<feature type="transmembrane region" description="Helical" evidence="8">
    <location>
        <begin position="161"/>
        <end position="179"/>
    </location>
</feature>
<organism evidence="11 12">
    <name type="scientific">Roseibium aggregatum</name>
    <dbReference type="NCBI Taxonomy" id="187304"/>
    <lineage>
        <taxon>Bacteria</taxon>
        <taxon>Pseudomonadati</taxon>
        <taxon>Pseudomonadota</taxon>
        <taxon>Alphaproteobacteria</taxon>
        <taxon>Hyphomicrobiales</taxon>
        <taxon>Stappiaceae</taxon>
        <taxon>Roseibium</taxon>
    </lineage>
</organism>
<dbReference type="OrthoDB" id="9808328at2"/>
<evidence type="ECO:0000256" key="2">
    <source>
        <dbReference type="ARBA" id="ARBA00005417"/>
    </source>
</evidence>
<evidence type="ECO:0000256" key="6">
    <source>
        <dbReference type="ARBA" id="ARBA00022989"/>
    </source>
</evidence>
<dbReference type="RefSeq" id="WP_055656006.1">
    <property type="nucleotide sequence ID" value="NZ_CXST01000001.1"/>
</dbReference>
<keyword evidence="7 8" id="KW-0472">Membrane</keyword>
<evidence type="ECO:0000256" key="1">
    <source>
        <dbReference type="ARBA" id="ARBA00004651"/>
    </source>
</evidence>
<evidence type="ECO:0000313" key="12">
    <source>
        <dbReference type="Proteomes" id="UP000048926"/>
    </source>
</evidence>